<evidence type="ECO:0000313" key="14">
    <source>
        <dbReference type="EMBL" id="KAK9908315.1"/>
    </source>
</evidence>
<accession>A0ABR2YMQ7</accession>
<keyword evidence="6" id="KW-0347">Helicase</keyword>
<evidence type="ECO:0000256" key="11">
    <source>
        <dbReference type="ARBA" id="ARBA00023242"/>
    </source>
</evidence>
<dbReference type="EMBL" id="JALJOT010000008">
    <property type="protein sequence ID" value="KAK9908315.1"/>
    <property type="molecule type" value="Genomic_DNA"/>
</dbReference>
<organism evidence="14 15">
    <name type="scientific">Coccomyxa subellipsoidea</name>
    <dbReference type="NCBI Taxonomy" id="248742"/>
    <lineage>
        <taxon>Eukaryota</taxon>
        <taxon>Viridiplantae</taxon>
        <taxon>Chlorophyta</taxon>
        <taxon>core chlorophytes</taxon>
        <taxon>Trebouxiophyceae</taxon>
        <taxon>Trebouxiophyceae incertae sedis</taxon>
        <taxon>Coccomyxaceae</taxon>
        <taxon>Coccomyxa</taxon>
    </lineage>
</organism>
<evidence type="ECO:0000256" key="8">
    <source>
        <dbReference type="ARBA" id="ARBA00023125"/>
    </source>
</evidence>
<evidence type="ECO:0000256" key="4">
    <source>
        <dbReference type="ARBA" id="ARBA00022763"/>
    </source>
</evidence>
<comment type="subcellular location">
    <subcellularLocation>
        <location evidence="1">Nucleus</location>
    </subcellularLocation>
</comment>
<gene>
    <name evidence="14" type="ORF">WJX75_005904</name>
</gene>
<dbReference type="SUPFAM" id="SSF53300">
    <property type="entry name" value="vWA-like"/>
    <property type="match status" value="1"/>
</dbReference>
<dbReference type="InterPro" id="IPR024193">
    <property type="entry name" value="Ku80"/>
</dbReference>
<feature type="region of interest" description="Disordered" evidence="12">
    <location>
        <begin position="654"/>
        <end position="673"/>
    </location>
</feature>
<dbReference type="Proteomes" id="UP001491310">
    <property type="component" value="Unassembled WGS sequence"/>
</dbReference>
<keyword evidence="11" id="KW-0539">Nucleus</keyword>
<keyword evidence="9" id="KW-0233">DNA recombination</keyword>
<protein>
    <recommendedName>
        <fullName evidence="13">Ku domain-containing protein</fullName>
    </recommendedName>
</protein>
<dbReference type="SUPFAM" id="SSF100939">
    <property type="entry name" value="SPOC domain-like"/>
    <property type="match status" value="1"/>
</dbReference>
<evidence type="ECO:0000256" key="7">
    <source>
        <dbReference type="ARBA" id="ARBA00022840"/>
    </source>
</evidence>
<dbReference type="Gene3D" id="1.25.40.240">
    <property type="entry name" value="Ku, C-terminal domain"/>
    <property type="match status" value="1"/>
</dbReference>
<dbReference type="Pfam" id="PF08785">
    <property type="entry name" value="Ku_PK_bind"/>
    <property type="match status" value="1"/>
</dbReference>
<evidence type="ECO:0000259" key="13">
    <source>
        <dbReference type="SMART" id="SM00559"/>
    </source>
</evidence>
<dbReference type="InterPro" id="IPR014893">
    <property type="entry name" value="Ku_PK_bind"/>
</dbReference>
<evidence type="ECO:0000256" key="5">
    <source>
        <dbReference type="ARBA" id="ARBA00022801"/>
    </source>
</evidence>
<keyword evidence="10" id="KW-0234">DNA repair</keyword>
<feature type="compositionally biased region" description="Basic and acidic residues" evidence="12">
    <location>
        <begin position="239"/>
        <end position="260"/>
    </location>
</feature>
<dbReference type="PANTHER" id="PTHR12604">
    <property type="entry name" value="KU AUTOANTIGEN DNA HELICASE"/>
    <property type="match status" value="1"/>
</dbReference>
<keyword evidence="8" id="KW-0238">DNA-binding</keyword>
<dbReference type="SMART" id="SM00559">
    <property type="entry name" value="Ku78"/>
    <property type="match status" value="1"/>
</dbReference>
<keyword evidence="7" id="KW-0067">ATP-binding</keyword>
<keyword evidence="4" id="KW-0227">DNA damage</keyword>
<evidence type="ECO:0000256" key="6">
    <source>
        <dbReference type="ARBA" id="ARBA00022806"/>
    </source>
</evidence>
<dbReference type="InterPro" id="IPR036465">
    <property type="entry name" value="vWFA_dom_sf"/>
</dbReference>
<dbReference type="InterPro" id="IPR036494">
    <property type="entry name" value="Ku_C_sf"/>
</dbReference>
<feature type="domain" description="Ku" evidence="13">
    <location>
        <begin position="263"/>
        <end position="406"/>
    </location>
</feature>
<evidence type="ECO:0000256" key="12">
    <source>
        <dbReference type="SAM" id="MobiDB-lite"/>
    </source>
</evidence>
<dbReference type="InterPro" id="IPR006164">
    <property type="entry name" value="DNA_bd_Ku70/Ku80"/>
</dbReference>
<keyword evidence="15" id="KW-1185">Reference proteome</keyword>
<dbReference type="InterPro" id="IPR016194">
    <property type="entry name" value="SPOC-like_C_dom_sf"/>
</dbReference>
<comment type="similarity">
    <text evidence="2">Belongs to the ku80 family.</text>
</comment>
<evidence type="ECO:0000313" key="15">
    <source>
        <dbReference type="Proteomes" id="UP001491310"/>
    </source>
</evidence>
<comment type="caution">
    <text evidence="14">The sequence shown here is derived from an EMBL/GenBank/DDBJ whole genome shotgun (WGS) entry which is preliminary data.</text>
</comment>
<dbReference type="CDD" id="cd00873">
    <property type="entry name" value="KU80"/>
    <property type="match status" value="1"/>
</dbReference>
<reference evidence="14 15" key="1">
    <citation type="journal article" date="2024" name="Nat. Commun.">
        <title>Phylogenomics reveals the evolutionary origins of lichenization in chlorophyte algae.</title>
        <authorList>
            <person name="Puginier C."/>
            <person name="Libourel C."/>
            <person name="Otte J."/>
            <person name="Skaloud P."/>
            <person name="Haon M."/>
            <person name="Grisel S."/>
            <person name="Petersen M."/>
            <person name="Berrin J.G."/>
            <person name="Delaux P.M."/>
            <person name="Dal Grande F."/>
            <person name="Keller J."/>
        </authorList>
    </citation>
    <scope>NUCLEOTIDE SEQUENCE [LARGE SCALE GENOMIC DNA]</scope>
    <source>
        <strain evidence="14 15">SAG 216-7</strain>
    </source>
</reference>
<evidence type="ECO:0000256" key="2">
    <source>
        <dbReference type="ARBA" id="ARBA00007726"/>
    </source>
</evidence>
<name>A0ABR2YMQ7_9CHLO</name>
<dbReference type="Gene3D" id="1.10.1600.10">
    <property type="match status" value="1"/>
</dbReference>
<evidence type="ECO:0000256" key="3">
    <source>
        <dbReference type="ARBA" id="ARBA00022741"/>
    </source>
</evidence>
<dbReference type="Gene3D" id="2.40.290.10">
    <property type="match status" value="1"/>
</dbReference>
<evidence type="ECO:0000256" key="10">
    <source>
        <dbReference type="ARBA" id="ARBA00023204"/>
    </source>
</evidence>
<dbReference type="PANTHER" id="PTHR12604:SF4">
    <property type="entry name" value="X-RAY REPAIR CROSS-COMPLEMENTING PROTEIN 5"/>
    <property type="match status" value="1"/>
</dbReference>
<dbReference type="Pfam" id="PF02735">
    <property type="entry name" value="Ku"/>
    <property type="match status" value="1"/>
</dbReference>
<dbReference type="SUPFAM" id="SSF101420">
    <property type="entry name" value="C-terminal domain of Ku80"/>
    <property type="match status" value="1"/>
</dbReference>
<dbReference type="Gene3D" id="3.40.50.410">
    <property type="entry name" value="von Willebrand factor, type A domain"/>
    <property type="match status" value="1"/>
</dbReference>
<evidence type="ECO:0000256" key="9">
    <source>
        <dbReference type="ARBA" id="ARBA00023172"/>
    </source>
</evidence>
<keyword evidence="3" id="KW-0547">Nucleotide-binding</keyword>
<sequence>MYGDLVSEALRTLFFSKALNKPRDECSLLYYGMTDTKNMVHEEMAAQGDLGEYLHITVEQPLQPPNAQFLTSLMNLPRGGGRSDFIDAVTVAADSINRATQARPELEKANVSKEIVLISNFHEKIREEDIQDFVQALVESLQSKGVSLHIISLDNAASGRQDEKQVNLRVLDELKKEVKHKQVHVQTPAELLGLFKCKEYSNTAYYAGPFTIGNMMTIRVKVAKKAKKETLPSTSLYSEKSRAADASHDVLRESEYKDASDPDATVPPEERAKAYKYGKQYVPVQPEDEAYLAYRPDRGISLMGFLDAENVPQQYHMKDPWVMVAEKGNERSGLAMSALVRGMANKKQVAIILFVPRVSETGGANAATCVAYPLLGNSQQPDCLILNHLPFAEDLRVARFASLDEKPDLIPSLSQLDQMRSVVQDLELSTDGREALSPDQTANPIIHRFYSYMASQAADKDHPLPAPHEDVLIHDTFEPRAAVASKAHAVLQALPQHLHVERKELVLDRVQPKEEKAPEEETAFSLEGTAATSVEAVGTSDPVGDFGVLLREGKPDVAFRSLPEAVVSLVDNSLGERNYDKAIKAVLAMRNAAEERGHDQKFNTFLMDIAGRYEHDRQHSSFWQSIVKERILLLGNAEEADNFFKQHSGVQVEEAAEPIEIDADEEDEFAGMD</sequence>
<evidence type="ECO:0000256" key="1">
    <source>
        <dbReference type="ARBA" id="ARBA00004123"/>
    </source>
</evidence>
<feature type="region of interest" description="Disordered" evidence="12">
    <location>
        <begin position="237"/>
        <end position="267"/>
    </location>
</feature>
<proteinExistence type="inferred from homology"/>
<keyword evidence="5" id="KW-0378">Hydrolase</keyword>